<evidence type="ECO:0000256" key="6">
    <source>
        <dbReference type="ARBA" id="ARBA00023049"/>
    </source>
</evidence>
<comment type="caution">
    <text evidence="9">The sequence shown here is derived from an EMBL/GenBank/DDBJ whole genome shotgun (WGS) entry which is preliminary data.</text>
</comment>
<dbReference type="RefSeq" id="WP_081554407.1">
    <property type="nucleotide sequence ID" value="NZ_MUKV01000002.1"/>
</dbReference>
<feature type="chain" id="PRO_5012303216" evidence="7">
    <location>
        <begin position="24"/>
        <end position="478"/>
    </location>
</feature>
<comment type="cofactor">
    <cofactor evidence="1">
        <name>Zn(2+)</name>
        <dbReference type="ChEBI" id="CHEBI:29105"/>
    </cofactor>
</comment>
<dbReference type="PANTHER" id="PTHR22726:SF1">
    <property type="entry name" value="METALLOENDOPEPTIDASE OMA1, MITOCHONDRIAL"/>
    <property type="match status" value="1"/>
</dbReference>
<keyword evidence="2 9" id="KW-0645">Protease</keyword>
<feature type="domain" description="Peptidase M48" evidence="8">
    <location>
        <begin position="65"/>
        <end position="254"/>
    </location>
</feature>
<gene>
    <name evidence="9" type="ORF">B0T45_01985</name>
</gene>
<dbReference type="PANTHER" id="PTHR22726">
    <property type="entry name" value="METALLOENDOPEPTIDASE OMA1"/>
    <property type="match status" value="1"/>
</dbReference>
<protein>
    <submittedName>
        <fullName evidence="9">Zinc metalloprotease</fullName>
    </submittedName>
</protein>
<dbReference type="AlphaFoldDB" id="A0A1W0D926"/>
<dbReference type="InterPro" id="IPR051156">
    <property type="entry name" value="Mito/Outer_Membr_Metalloprot"/>
</dbReference>
<evidence type="ECO:0000256" key="5">
    <source>
        <dbReference type="ARBA" id="ARBA00022833"/>
    </source>
</evidence>
<organism evidence="9 10">
    <name type="scientific">Chromobacterium haemolyticum</name>
    <dbReference type="NCBI Taxonomy" id="394935"/>
    <lineage>
        <taxon>Bacteria</taxon>
        <taxon>Pseudomonadati</taxon>
        <taxon>Pseudomonadota</taxon>
        <taxon>Betaproteobacteria</taxon>
        <taxon>Neisseriales</taxon>
        <taxon>Chromobacteriaceae</taxon>
        <taxon>Chromobacterium</taxon>
    </lineage>
</organism>
<keyword evidence="7" id="KW-0732">Signal</keyword>
<proteinExistence type="predicted"/>
<dbReference type="GO" id="GO:0051603">
    <property type="term" value="P:proteolysis involved in protein catabolic process"/>
    <property type="evidence" value="ECO:0007669"/>
    <property type="project" value="TreeGrafter"/>
</dbReference>
<dbReference type="InterPro" id="IPR001915">
    <property type="entry name" value="Peptidase_M48"/>
</dbReference>
<dbReference type="EMBL" id="MUKV01000002">
    <property type="protein sequence ID" value="OQS43507.1"/>
    <property type="molecule type" value="Genomic_DNA"/>
</dbReference>
<evidence type="ECO:0000313" key="10">
    <source>
        <dbReference type="Proteomes" id="UP000192721"/>
    </source>
</evidence>
<dbReference type="GO" id="GO:0046872">
    <property type="term" value="F:metal ion binding"/>
    <property type="evidence" value="ECO:0007669"/>
    <property type="project" value="UniProtKB-KW"/>
</dbReference>
<reference evidence="9 10" key="1">
    <citation type="submission" date="2017-02" db="EMBL/GenBank/DDBJ databases">
        <title>Chromobacterium haemolyticum H5244.</title>
        <authorList>
            <person name="Gulvik C.A."/>
        </authorList>
    </citation>
    <scope>NUCLEOTIDE SEQUENCE [LARGE SCALE GENOMIC DNA]</scope>
    <source>
        <strain evidence="9 10">H5244</strain>
    </source>
</reference>
<evidence type="ECO:0000256" key="7">
    <source>
        <dbReference type="SAM" id="SignalP"/>
    </source>
</evidence>
<keyword evidence="6 9" id="KW-0482">Metalloprotease</keyword>
<name>A0A1W0D926_9NEIS</name>
<evidence type="ECO:0000313" key="9">
    <source>
        <dbReference type="EMBL" id="OQS43507.1"/>
    </source>
</evidence>
<dbReference type="Pfam" id="PF01435">
    <property type="entry name" value="Peptidase_M48"/>
    <property type="match status" value="1"/>
</dbReference>
<evidence type="ECO:0000259" key="8">
    <source>
        <dbReference type="Pfam" id="PF01435"/>
    </source>
</evidence>
<evidence type="ECO:0000256" key="1">
    <source>
        <dbReference type="ARBA" id="ARBA00001947"/>
    </source>
</evidence>
<keyword evidence="3" id="KW-0479">Metal-binding</keyword>
<evidence type="ECO:0000256" key="4">
    <source>
        <dbReference type="ARBA" id="ARBA00022801"/>
    </source>
</evidence>
<keyword evidence="5" id="KW-0862">Zinc</keyword>
<dbReference type="Gene3D" id="1.25.40.10">
    <property type="entry name" value="Tetratricopeptide repeat domain"/>
    <property type="match status" value="1"/>
</dbReference>
<dbReference type="GO" id="GO:0004222">
    <property type="term" value="F:metalloendopeptidase activity"/>
    <property type="evidence" value="ECO:0007669"/>
    <property type="project" value="InterPro"/>
</dbReference>
<dbReference type="InterPro" id="IPR011990">
    <property type="entry name" value="TPR-like_helical_dom_sf"/>
</dbReference>
<dbReference type="Proteomes" id="UP000192721">
    <property type="component" value="Unassembled WGS sequence"/>
</dbReference>
<evidence type="ECO:0000256" key="2">
    <source>
        <dbReference type="ARBA" id="ARBA00022670"/>
    </source>
</evidence>
<keyword evidence="4" id="KW-0378">Hydrolase</keyword>
<dbReference type="Gene3D" id="3.30.2010.10">
    <property type="entry name" value="Metalloproteases ('zincins'), catalytic domain"/>
    <property type="match status" value="1"/>
</dbReference>
<dbReference type="GO" id="GO:0016020">
    <property type="term" value="C:membrane"/>
    <property type="evidence" value="ECO:0007669"/>
    <property type="project" value="TreeGrafter"/>
</dbReference>
<sequence>MTKQTLLAGVLALSLLHPSVSYADLPDLGEVSDASLTLADESRIGRQAWRAMLEAGDIVDDQEVNDYLNDIGGRLSSGVKLPGVSFTYFCVNDSGINAFAMPGGYIGINIGLLLATQSEGELASVLGHETAHVAQRHIARMKAASSATSPLLLLGTIIAAALAAKAGSGQGAMGVVSAGMGLSISNQLAFSRDFEREADRVGMQYMSQAGFDVRSMPAFFQRLQQKERYSDNAALAFLRTHPVTLERISEAENRALDYPVKMRADSIDYLLVREKLRAATLTPDEGLRHYEASLDRGLYLNEGAQWYGLAQVKLRQRDIAGARQALAKARTKLPDHPMLRGLEVAIERERKDWPAARNAVRAALARFPQSLSLQLLDIDVAVASGDSQGALSLIKTQLSRHPDNAGLYRRQASLYADRDPLRYHAALGNAFYYEQRYQPAMEQFQLASKAKGDDFYLRSSIEARIRELDRLVRDERKK</sequence>
<accession>A0A1W0D926</accession>
<dbReference type="SUPFAM" id="SSF48452">
    <property type="entry name" value="TPR-like"/>
    <property type="match status" value="1"/>
</dbReference>
<feature type="signal peptide" evidence="7">
    <location>
        <begin position="1"/>
        <end position="23"/>
    </location>
</feature>
<evidence type="ECO:0000256" key="3">
    <source>
        <dbReference type="ARBA" id="ARBA00022723"/>
    </source>
</evidence>